<organism evidence="2">
    <name type="scientific">Salvia splendens</name>
    <name type="common">Scarlet sage</name>
    <dbReference type="NCBI Taxonomy" id="180675"/>
    <lineage>
        <taxon>Eukaryota</taxon>
        <taxon>Viridiplantae</taxon>
        <taxon>Streptophyta</taxon>
        <taxon>Embryophyta</taxon>
        <taxon>Tracheophyta</taxon>
        <taxon>Spermatophyta</taxon>
        <taxon>Magnoliopsida</taxon>
        <taxon>eudicotyledons</taxon>
        <taxon>Gunneridae</taxon>
        <taxon>Pentapetalae</taxon>
        <taxon>asterids</taxon>
        <taxon>lamiids</taxon>
        <taxon>Lamiales</taxon>
        <taxon>Lamiaceae</taxon>
        <taxon>Nepetoideae</taxon>
        <taxon>Mentheae</taxon>
        <taxon>Salviinae</taxon>
        <taxon>Salvia</taxon>
        <taxon>Salvia subgen. Calosphace</taxon>
        <taxon>core Calosphace</taxon>
    </lineage>
</organism>
<reference evidence="2" key="2">
    <citation type="submission" date="2020-08" db="EMBL/GenBank/DDBJ databases">
        <title>Plant Genome Project.</title>
        <authorList>
            <person name="Zhang R.-G."/>
        </authorList>
    </citation>
    <scope>NUCLEOTIDE SEQUENCE</scope>
    <source>
        <strain evidence="2">Huo1</strain>
        <tissue evidence="2">Leaf</tissue>
    </source>
</reference>
<proteinExistence type="predicted"/>
<dbReference type="Proteomes" id="UP000298416">
    <property type="component" value="Unassembled WGS sequence"/>
</dbReference>
<name>A0A8X8Y6Y8_SALSN</name>
<gene>
    <name evidence="2" type="ORF">SASPL_111746</name>
</gene>
<protein>
    <recommendedName>
        <fullName evidence="4">DUF4378 domain-containing protein</fullName>
    </recommendedName>
</protein>
<reference evidence="2" key="1">
    <citation type="submission" date="2018-01" db="EMBL/GenBank/DDBJ databases">
        <authorList>
            <person name="Mao J.F."/>
        </authorList>
    </citation>
    <scope>NUCLEOTIDE SEQUENCE</scope>
    <source>
        <strain evidence="2">Huo1</strain>
        <tissue evidence="2">Leaf</tissue>
    </source>
</reference>
<comment type="caution">
    <text evidence="2">The sequence shown here is derived from an EMBL/GenBank/DDBJ whole genome shotgun (WGS) entry which is preliminary data.</text>
</comment>
<dbReference type="PANTHER" id="PTHR33623">
    <property type="entry name" value="OS04G0572500 PROTEIN"/>
    <property type="match status" value="1"/>
</dbReference>
<evidence type="ECO:0008006" key="4">
    <source>
        <dbReference type="Google" id="ProtNLM"/>
    </source>
</evidence>
<feature type="region of interest" description="Disordered" evidence="1">
    <location>
        <begin position="108"/>
        <end position="180"/>
    </location>
</feature>
<feature type="compositionally biased region" description="Acidic residues" evidence="1">
    <location>
        <begin position="171"/>
        <end position="180"/>
    </location>
</feature>
<dbReference type="PANTHER" id="PTHR33623:SF5">
    <property type="entry name" value="HISTONE-LYSINE N-METHYLTRANSFERASE SETD1B-LIKE PROTEIN"/>
    <property type="match status" value="1"/>
</dbReference>
<evidence type="ECO:0000313" key="3">
    <source>
        <dbReference type="Proteomes" id="UP000298416"/>
    </source>
</evidence>
<accession>A0A8X8Y6Y8</accession>
<sequence>MEERRLLLHELLKEDQEPFLSFQKQNKPKPKAQNRAELGLLGSLLKRLRDRSKKRKRAIEEVIENGKQNNKEEDKWLDLEASTSSRVSEFCGGDESYFSVSPFVFSFQQSPSSTGRRTPELDSPCRRVKQEKENSDNNQGDEEEEKEQCSPVSVLDPPFDEDNERENSSANEEDEEDYDMECSYTNVERAKQQLMQRLRRFEKLAKLDPIELEKKLQLEGSDDEVHVEREGDEPLSADMKRLVYDLIDEEKEQMVQSGGSEVVMGRICNRLDSWKEVEFDTVDMMIGLDFKKEFDGWSKHGQQVKETKVEIEVAIYLHLIQEIIEELLI</sequence>
<dbReference type="OrthoDB" id="1918879at2759"/>
<evidence type="ECO:0000313" key="2">
    <source>
        <dbReference type="EMBL" id="KAG6427500.1"/>
    </source>
</evidence>
<dbReference type="EMBL" id="PNBA02000004">
    <property type="protein sequence ID" value="KAG6427500.1"/>
    <property type="molecule type" value="Genomic_DNA"/>
</dbReference>
<keyword evidence="3" id="KW-1185">Reference proteome</keyword>
<feature type="compositionally biased region" description="Basic and acidic residues" evidence="1">
    <location>
        <begin position="117"/>
        <end position="135"/>
    </location>
</feature>
<dbReference type="AlphaFoldDB" id="A0A8X8Y6Y8"/>
<evidence type="ECO:0000256" key="1">
    <source>
        <dbReference type="SAM" id="MobiDB-lite"/>
    </source>
</evidence>